<dbReference type="InterPro" id="IPR002052">
    <property type="entry name" value="DNA_methylase_N6_adenine_CS"/>
</dbReference>
<dbReference type="AlphaFoldDB" id="A0A3N4VFA7"/>
<evidence type="ECO:0000256" key="3">
    <source>
        <dbReference type="ARBA" id="ARBA00022603"/>
    </source>
</evidence>
<name>A0A3N4VFA7_9GAMM</name>
<evidence type="ECO:0000256" key="1">
    <source>
        <dbReference type="ARBA" id="ARBA00022490"/>
    </source>
</evidence>
<dbReference type="Proteomes" id="UP000269708">
    <property type="component" value="Unassembled WGS sequence"/>
</dbReference>
<gene>
    <name evidence="8" type="ORF">EDC50_2754</name>
</gene>
<evidence type="ECO:0000313" key="9">
    <source>
        <dbReference type="Proteomes" id="UP000269708"/>
    </source>
</evidence>
<evidence type="ECO:0000259" key="6">
    <source>
        <dbReference type="Pfam" id="PF05175"/>
    </source>
</evidence>
<sequence>MSARSDPALEVLLLPFVQGALAWPQRGGALFLRAREGWPLHQRAWPGLVAEQSYKPEADALQRSGIEVNASHDGGARHALVLALPPRQREEARALLAHALARCAPGGRVVACAANDEGAKSAQADLARIAGPVASLSKHHCRVFWTAPLDAPADPDLARQWREADAPRPVVAGPGGLRFLSRPGVFAWDRIDAASALLAERLPQDLAGRAADLGAGWGYLGHALLTRCPGIVALDLYEAERRALELAERNLAGFAARVELGFRWHDVAAGLPERYDVVVSNPPFHAQGRAARPELGRRFIAVAAQALRPGGRLWLVANRHLPYEAELAAGFASVRAVAERDGFKVIEAVKEGGR</sequence>
<dbReference type="InterPro" id="IPR046977">
    <property type="entry name" value="RsmC/RlmG"/>
</dbReference>
<dbReference type="PROSITE" id="PS00092">
    <property type="entry name" value="N6_MTASE"/>
    <property type="match status" value="1"/>
</dbReference>
<dbReference type="InterPro" id="IPR029063">
    <property type="entry name" value="SAM-dependent_MTases_sf"/>
</dbReference>
<protein>
    <submittedName>
        <fullName evidence="8">16S rRNA m(2)G 1207 methyltransferase</fullName>
    </submittedName>
</protein>
<keyword evidence="9" id="KW-1185">Reference proteome</keyword>
<evidence type="ECO:0000256" key="4">
    <source>
        <dbReference type="ARBA" id="ARBA00022679"/>
    </source>
</evidence>
<dbReference type="CDD" id="cd02440">
    <property type="entry name" value="AdoMet_MTases"/>
    <property type="match status" value="1"/>
</dbReference>
<dbReference type="PANTHER" id="PTHR47816">
    <property type="entry name" value="RIBOSOMAL RNA SMALL SUBUNIT METHYLTRANSFERASE C"/>
    <property type="match status" value="1"/>
</dbReference>
<keyword evidence="3 8" id="KW-0489">Methyltransferase</keyword>
<accession>A0A3N4VFA7</accession>
<evidence type="ECO:0000256" key="2">
    <source>
        <dbReference type="ARBA" id="ARBA00022552"/>
    </source>
</evidence>
<organism evidence="8 9">
    <name type="scientific">Vulcaniibacterium tengchongense</name>
    <dbReference type="NCBI Taxonomy" id="1273429"/>
    <lineage>
        <taxon>Bacteria</taxon>
        <taxon>Pseudomonadati</taxon>
        <taxon>Pseudomonadota</taxon>
        <taxon>Gammaproteobacteria</taxon>
        <taxon>Lysobacterales</taxon>
        <taxon>Lysobacteraceae</taxon>
        <taxon>Vulcaniibacterium</taxon>
    </lineage>
</organism>
<proteinExistence type="predicted"/>
<dbReference type="SUPFAM" id="SSF53335">
    <property type="entry name" value="S-adenosyl-L-methionine-dependent methyltransferases"/>
    <property type="match status" value="1"/>
</dbReference>
<dbReference type="Pfam" id="PF08468">
    <property type="entry name" value="MTS_N"/>
    <property type="match status" value="1"/>
</dbReference>
<dbReference type="PANTHER" id="PTHR47816:SF4">
    <property type="entry name" value="RIBOSOMAL RNA SMALL SUBUNIT METHYLTRANSFERASE C"/>
    <property type="match status" value="1"/>
</dbReference>
<keyword evidence="5" id="KW-0949">S-adenosyl-L-methionine</keyword>
<keyword evidence="4 8" id="KW-0808">Transferase</keyword>
<dbReference type="GO" id="GO:0003676">
    <property type="term" value="F:nucleic acid binding"/>
    <property type="evidence" value="ECO:0007669"/>
    <property type="project" value="InterPro"/>
</dbReference>
<evidence type="ECO:0000313" key="8">
    <source>
        <dbReference type="EMBL" id="RPE75857.1"/>
    </source>
</evidence>
<evidence type="ECO:0000259" key="7">
    <source>
        <dbReference type="Pfam" id="PF08468"/>
    </source>
</evidence>
<dbReference type="Gene3D" id="3.40.50.150">
    <property type="entry name" value="Vaccinia Virus protein VP39"/>
    <property type="match status" value="2"/>
</dbReference>
<evidence type="ECO:0000256" key="5">
    <source>
        <dbReference type="ARBA" id="ARBA00022691"/>
    </source>
</evidence>
<reference evidence="8 9" key="1">
    <citation type="submission" date="2018-11" db="EMBL/GenBank/DDBJ databases">
        <title>Genomic Encyclopedia of Type Strains, Phase IV (KMG-IV): sequencing the most valuable type-strain genomes for metagenomic binning, comparative biology and taxonomic classification.</title>
        <authorList>
            <person name="Goeker M."/>
        </authorList>
    </citation>
    <scope>NUCLEOTIDE SEQUENCE [LARGE SCALE GENOMIC DNA]</scope>
    <source>
        <strain evidence="8 9">DSM 25623</strain>
    </source>
</reference>
<comment type="caution">
    <text evidence="8">The sequence shown here is derived from an EMBL/GenBank/DDBJ whole genome shotgun (WGS) entry which is preliminary data.</text>
</comment>
<dbReference type="RefSeq" id="WP_123771064.1">
    <property type="nucleotide sequence ID" value="NZ_RKQN01000004.1"/>
</dbReference>
<feature type="domain" description="Methyltransferase small" evidence="6">
    <location>
        <begin position="177"/>
        <end position="346"/>
    </location>
</feature>
<dbReference type="InterPro" id="IPR007848">
    <property type="entry name" value="Small_mtfrase_dom"/>
</dbReference>
<dbReference type="EMBL" id="RKQN01000004">
    <property type="protein sequence ID" value="RPE75857.1"/>
    <property type="molecule type" value="Genomic_DNA"/>
</dbReference>
<keyword evidence="1" id="KW-0963">Cytoplasm</keyword>
<feature type="domain" description="Methyltransferase small N-terminal" evidence="7">
    <location>
        <begin position="66"/>
        <end position="162"/>
    </location>
</feature>
<dbReference type="InterPro" id="IPR013675">
    <property type="entry name" value="Mtase_sm_N"/>
</dbReference>
<dbReference type="GO" id="GO:0008990">
    <property type="term" value="F:rRNA (guanine-N2-)-methyltransferase activity"/>
    <property type="evidence" value="ECO:0007669"/>
    <property type="project" value="InterPro"/>
</dbReference>
<dbReference type="Pfam" id="PF05175">
    <property type="entry name" value="MTS"/>
    <property type="match status" value="1"/>
</dbReference>
<keyword evidence="2" id="KW-0698">rRNA processing</keyword>
<dbReference type="OrthoDB" id="9816072at2"/>